<sequence>MEICLFMQRNAAVYSVKSRCLLATLCKDTGVCSMLPL</sequence>
<accession>A0A2P2NIV5</accession>
<evidence type="ECO:0000313" key="1">
    <source>
        <dbReference type="EMBL" id="MBX42406.1"/>
    </source>
</evidence>
<protein>
    <submittedName>
        <fullName evidence="1">Uncharacterized protein</fullName>
    </submittedName>
</protein>
<organism evidence="1">
    <name type="scientific">Rhizophora mucronata</name>
    <name type="common">Asiatic mangrove</name>
    <dbReference type="NCBI Taxonomy" id="61149"/>
    <lineage>
        <taxon>Eukaryota</taxon>
        <taxon>Viridiplantae</taxon>
        <taxon>Streptophyta</taxon>
        <taxon>Embryophyta</taxon>
        <taxon>Tracheophyta</taxon>
        <taxon>Spermatophyta</taxon>
        <taxon>Magnoliopsida</taxon>
        <taxon>eudicotyledons</taxon>
        <taxon>Gunneridae</taxon>
        <taxon>Pentapetalae</taxon>
        <taxon>rosids</taxon>
        <taxon>fabids</taxon>
        <taxon>Malpighiales</taxon>
        <taxon>Rhizophoraceae</taxon>
        <taxon>Rhizophora</taxon>
    </lineage>
</organism>
<name>A0A2P2NIV5_RHIMU</name>
<proteinExistence type="predicted"/>
<reference evidence="1" key="1">
    <citation type="submission" date="2018-02" db="EMBL/GenBank/DDBJ databases">
        <title>Rhizophora mucronata_Transcriptome.</title>
        <authorList>
            <person name="Meera S.P."/>
            <person name="Sreeshan A."/>
            <person name="Augustine A."/>
        </authorList>
    </citation>
    <scope>NUCLEOTIDE SEQUENCE</scope>
    <source>
        <tissue evidence="1">Leaf</tissue>
    </source>
</reference>
<dbReference type="EMBL" id="GGEC01061922">
    <property type="protein sequence ID" value="MBX42406.1"/>
    <property type="molecule type" value="Transcribed_RNA"/>
</dbReference>
<dbReference type="AlphaFoldDB" id="A0A2P2NIV5"/>